<dbReference type="NCBIfam" id="TIGR02100">
    <property type="entry name" value="glgX_debranch"/>
    <property type="match status" value="1"/>
</dbReference>
<evidence type="ECO:0000313" key="6">
    <source>
        <dbReference type="EMBL" id="TNC33686.1"/>
    </source>
</evidence>
<organism evidence="7 8">
    <name type="scientific">Mumia zhuanghuii</name>
    <dbReference type="NCBI Taxonomy" id="2585211"/>
    <lineage>
        <taxon>Bacteria</taxon>
        <taxon>Bacillati</taxon>
        <taxon>Actinomycetota</taxon>
        <taxon>Actinomycetes</taxon>
        <taxon>Propionibacteriales</taxon>
        <taxon>Nocardioidaceae</taxon>
        <taxon>Mumia</taxon>
    </lineage>
</organism>
<dbReference type="InterPro" id="IPR011837">
    <property type="entry name" value="Glycogen_debranch_GlgX"/>
</dbReference>
<dbReference type="InterPro" id="IPR006047">
    <property type="entry name" value="GH13_cat_dom"/>
</dbReference>
<dbReference type="SUPFAM" id="SSF51011">
    <property type="entry name" value="Glycosyl hydrolase domain"/>
    <property type="match status" value="1"/>
</dbReference>
<dbReference type="Proteomes" id="UP000306740">
    <property type="component" value="Unassembled WGS sequence"/>
</dbReference>
<dbReference type="Pfam" id="PF02922">
    <property type="entry name" value="CBM_48"/>
    <property type="match status" value="1"/>
</dbReference>
<dbReference type="InterPro" id="IPR014756">
    <property type="entry name" value="Ig_E-set"/>
</dbReference>
<dbReference type="Gene3D" id="3.20.20.80">
    <property type="entry name" value="Glycosidases"/>
    <property type="match status" value="1"/>
</dbReference>
<name>A0A5C4MBD9_9ACTN</name>
<feature type="domain" description="Glycosyl hydrolase family 13 catalytic" evidence="5">
    <location>
        <begin position="146"/>
        <end position="558"/>
    </location>
</feature>
<dbReference type="EMBL" id="VDFR01000165">
    <property type="protein sequence ID" value="TNC33936.1"/>
    <property type="molecule type" value="Genomic_DNA"/>
</dbReference>
<evidence type="ECO:0000313" key="7">
    <source>
        <dbReference type="EMBL" id="TNC33936.1"/>
    </source>
</evidence>
<dbReference type="InterPro" id="IPR013783">
    <property type="entry name" value="Ig-like_fold"/>
</dbReference>
<dbReference type="GO" id="GO:0004135">
    <property type="term" value="F:amylo-alpha-1,6-glucosidase activity"/>
    <property type="evidence" value="ECO:0007669"/>
    <property type="project" value="InterPro"/>
</dbReference>
<dbReference type="SMART" id="SM00642">
    <property type="entry name" value="Aamy"/>
    <property type="match status" value="1"/>
</dbReference>
<dbReference type="Gene3D" id="2.60.40.1180">
    <property type="entry name" value="Golgi alpha-mannosidase II"/>
    <property type="match status" value="1"/>
</dbReference>
<dbReference type="GO" id="GO:0005980">
    <property type="term" value="P:glycogen catabolic process"/>
    <property type="evidence" value="ECO:0007669"/>
    <property type="project" value="InterPro"/>
</dbReference>
<evidence type="ECO:0000256" key="1">
    <source>
        <dbReference type="ARBA" id="ARBA00008061"/>
    </source>
</evidence>
<comment type="similarity">
    <text evidence="1">Belongs to the glycosyl hydrolase 13 family.</text>
</comment>
<dbReference type="CDD" id="cd11326">
    <property type="entry name" value="AmyAc_Glg_debranch"/>
    <property type="match status" value="1"/>
</dbReference>
<evidence type="ECO:0000259" key="5">
    <source>
        <dbReference type="SMART" id="SM00642"/>
    </source>
</evidence>
<evidence type="ECO:0000313" key="8">
    <source>
        <dbReference type="Proteomes" id="UP000306740"/>
    </source>
</evidence>
<dbReference type="InterPro" id="IPR004193">
    <property type="entry name" value="Glyco_hydro_13_N"/>
</dbReference>
<feature type="compositionally biased region" description="Basic and acidic residues" evidence="4">
    <location>
        <begin position="456"/>
        <end position="468"/>
    </location>
</feature>
<dbReference type="CDD" id="cd02856">
    <property type="entry name" value="E_set_GDE_Isoamylase_N"/>
    <property type="match status" value="1"/>
</dbReference>
<accession>A0A5C4MBD9</accession>
<dbReference type="SUPFAM" id="SSF81296">
    <property type="entry name" value="E set domains"/>
    <property type="match status" value="1"/>
</dbReference>
<evidence type="ECO:0000256" key="2">
    <source>
        <dbReference type="ARBA" id="ARBA00022801"/>
    </source>
</evidence>
<evidence type="ECO:0000256" key="4">
    <source>
        <dbReference type="SAM" id="MobiDB-lite"/>
    </source>
</evidence>
<keyword evidence="2" id="KW-0378">Hydrolase</keyword>
<dbReference type="EMBL" id="VDFR01000166">
    <property type="protein sequence ID" value="TNC33686.1"/>
    <property type="molecule type" value="Genomic_DNA"/>
</dbReference>
<dbReference type="Gene3D" id="2.60.40.10">
    <property type="entry name" value="Immunoglobulins"/>
    <property type="match status" value="1"/>
</dbReference>
<dbReference type="OrthoDB" id="3236218at2"/>
<reference evidence="7 8" key="1">
    <citation type="submission" date="2019-05" db="EMBL/GenBank/DDBJ databases">
        <title>Mumia sp. nov., isolated from the intestinal contents of plateau pika (Ochotona curzoniae) in the Qinghai-Tibet plateau of China.</title>
        <authorList>
            <person name="Tian Z."/>
        </authorList>
    </citation>
    <scope>NUCLEOTIDE SEQUENCE [LARGE SCALE GENOMIC DNA]</scope>
    <source>
        <strain evidence="8">527</strain>
        <strain evidence="7">Z527</strain>
    </source>
</reference>
<gene>
    <name evidence="7" type="primary">glgX</name>
    <name evidence="7" type="ORF">FHE65_28365</name>
    <name evidence="6" type="ORF">FHE65_28475</name>
</gene>
<dbReference type="PANTHER" id="PTHR43002">
    <property type="entry name" value="GLYCOGEN DEBRANCHING ENZYME"/>
    <property type="match status" value="1"/>
</dbReference>
<proteinExistence type="inferred from homology"/>
<sequence length="672" mass="73122">MPYGTDRARTAARGVPDDGGMAEAWAYERHPSAPGSPHPLGARRVVSGVNFAIHAPRARQVVLDLPGIGSYEVESRTGSVWHVEVLGVAPGQEYAFVVDGVPVLDPYALHVAGGLDGNTSRLRAYVAETAFDWGADVAPRVPWDRTILYEAHVRGLTMRHPDVPEELRGTYAGLAHPAVLDHLVGLGVTTVELLPVHHFVTEPTVAERGLVNFWGYNSVSFLAPHSPYAAGGDPVREFKEMVQAVHARGLEVVLDVVYNHTGEGGEGGPRIHLRALDDAGYYRHAQGHYFDVTGCGNTVRADSAPASALIVESLRYWVREMHVDGFRFDLASALARVGRGRVDVAQSLIATIGRDPVLRGVKLIAEPWDASMDGYLVGGYPQGWAEWNDRFRDDVRDFWRGSAHGGGGVAGIARRLAGSSQEFEPSGRPPQASVSFVTAHDGFTLRDLVSYDEKHNEANGEDNRDGHTGNRSWNCGVEGESDDVDVIALRRRQAANLVATTLLAAGVPMLRAGDEHGQTQGGNNNAYCHDSPLTWVPWIPDVGWEHLRTVVARLTALRAENPVLRTTRFYTGEVSPDSGREDVRWLHPDGRPWEERDWHDGSTHTLGMALDGPRCAVLLLNAGGDSLEWRLPQAPWPDAYEVALDTADLERTGTVSDTVAVAPHSLVLLLST</sequence>
<dbReference type="AlphaFoldDB" id="A0A5C4MBD9"/>
<dbReference type="InterPro" id="IPR044505">
    <property type="entry name" value="GlgX_Isoamylase_N_E_set"/>
</dbReference>
<evidence type="ECO:0000256" key="3">
    <source>
        <dbReference type="ARBA" id="ARBA00023295"/>
    </source>
</evidence>
<dbReference type="InterPro" id="IPR017853">
    <property type="entry name" value="GH"/>
</dbReference>
<feature type="region of interest" description="Disordered" evidence="4">
    <location>
        <begin position="456"/>
        <end position="476"/>
    </location>
</feature>
<dbReference type="InterPro" id="IPR013780">
    <property type="entry name" value="Glyco_hydro_b"/>
</dbReference>
<comment type="caution">
    <text evidence="7">The sequence shown here is derived from an EMBL/GenBank/DDBJ whole genome shotgun (WGS) entry which is preliminary data.</text>
</comment>
<keyword evidence="3" id="KW-0326">Glycosidase</keyword>
<dbReference type="SUPFAM" id="SSF51445">
    <property type="entry name" value="(Trans)glycosidases"/>
    <property type="match status" value="1"/>
</dbReference>
<protein>
    <submittedName>
        <fullName evidence="7">Glycogen debranching protein GlgX</fullName>
    </submittedName>
</protein>